<dbReference type="AlphaFoldDB" id="A0A6C0DDX1"/>
<evidence type="ECO:0000259" key="1">
    <source>
        <dbReference type="Pfam" id="PF00535"/>
    </source>
</evidence>
<dbReference type="SUPFAM" id="SSF53448">
    <property type="entry name" value="Nucleotide-diphospho-sugar transferases"/>
    <property type="match status" value="1"/>
</dbReference>
<dbReference type="InterPro" id="IPR001173">
    <property type="entry name" value="Glyco_trans_2-like"/>
</dbReference>
<name>A0A6C0DDX1_9ZZZZ</name>
<dbReference type="Gene3D" id="3.90.550.10">
    <property type="entry name" value="Spore Coat Polysaccharide Biosynthesis Protein SpsA, Chain A"/>
    <property type="match status" value="1"/>
</dbReference>
<organism evidence="2">
    <name type="scientific">viral metagenome</name>
    <dbReference type="NCBI Taxonomy" id="1070528"/>
    <lineage>
        <taxon>unclassified sequences</taxon>
        <taxon>metagenomes</taxon>
        <taxon>organismal metagenomes</taxon>
    </lineage>
</organism>
<sequence length="254" mass="30080">MAQTRKKKQRRVRKRRIQRGGNPSIPIFIISWNQYTYLKDLVEQLLEYPKLQIYIIDNQSTYEPLVKYLNEIDSRVKVLRQDVNHGHKVYEMEHILKFIDELGVTKYIVTDPDLKLNSKMPRDFIDRLSKLSDKYKKNKVGLALDITRNIDLTRKLDDTNQSFADNERQYWLKPIENTEGYELYDAPIDTTFALINKSYRIIGGLHNSIRVAGDFTCVHRPWLIDFKDELIPGEHEFYIGNGNKSTTLNRWRIT</sequence>
<reference evidence="2" key="1">
    <citation type="journal article" date="2020" name="Nature">
        <title>Giant virus diversity and host interactions through global metagenomics.</title>
        <authorList>
            <person name="Schulz F."/>
            <person name="Roux S."/>
            <person name="Paez-Espino D."/>
            <person name="Jungbluth S."/>
            <person name="Walsh D.A."/>
            <person name="Denef V.J."/>
            <person name="McMahon K.D."/>
            <person name="Konstantinidis K.T."/>
            <person name="Eloe-Fadrosh E.A."/>
            <person name="Kyrpides N.C."/>
            <person name="Woyke T."/>
        </authorList>
    </citation>
    <scope>NUCLEOTIDE SEQUENCE</scope>
    <source>
        <strain evidence="2">GVMAG-M-3300023174-137</strain>
    </source>
</reference>
<proteinExistence type="predicted"/>
<dbReference type="InterPro" id="IPR029044">
    <property type="entry name" value="Nucleotide-diphossugar_trans"/>
</dbReference>
<dbReference type="Pfam" id="PF00535">
    <property type="entry name" value="Glycos_transf_2"/>
    <property type="match status" value="1"/>
</dbReference>
<dbReference type="EMBL" id="MN739582">
    <property type="protein sequence ID" value="QHT14384.1"/>
    <property type="molecule type" value="Genomic_DNA"/>
</dbReference>
<evidence type="ECO:0000313" key="2">
    <source>
        <dbReference type="EMBL" id="QHT14384.1"/>
    </source>
</evidence>
<feature type="domain" description="Glycosyltransferase 2-like" evidence="1">
    <location>
        <begin position="27"/>
        <end position="87"/>
    </location>
</feature>
<protein>
    <recommendedName>
        <fullName evidence="1">Glycosyltransferase 2-like domain-containing protein</fullName>
    </recommendedName>
</protein>
<accession>A0A6C0DDX1</accession>